<dbReference type="EMBL" id="HF679134">
    <property type="protein sequence ID" value="CCU56213.1"/>
    <property type="molecule type" value="Genomic_DNA"/>
</dbReference>
<proteinExistence type="predicted"/>
<dbReference type="RefSeq" id="YP_008003532.1">
    <property type="nucleotide sequence ID" value="NC_021246.1"/>
</dbReference>
<dbReference type="Proteomes" id="UP000792671">
    <property type="component" value="Genome"/>
</dbReference>
<organism evidence="1 2">
    <name type="scientific">Mythimna separata entomopoxvirus 'L'</name>
    <dbReference type="NCBI Taxonomy" id="1293572"/>
    <lineage>
        <taxon>Viruses</taxon>
        <taxon>Varidnaviria</taxon>
        <taxon>Bamfordvirae</taxon>
        <taxon>Nucleocytoviricota</taxon>
        <taxon>Pokkesviricetes</taxon>
        <taxon>Chitovirales</taxon>
        <taxon>Poxviridae</taxon>
        <taxon>Entomopoxvirinae</taxon>
        <taxon>Betaentomopoxvirus</taxon>
        <taxon>Betaentomopoxvirus mseparata</taxon>
        <taxon>Mythimna separata entomopoxvirus</taxon>
    </lineage>
</organism>
<keyword evidence="2" id="KW-1185">Reference proteome</keyword>
<name>A0A916NY68_9POXV</name>
<accession>A0A916NY68</accession>
<sequence>MKILENIFDDAKNITMFREDDYCEDIIINLNKFINNGKLKILSNNGIDITYKNKKFISDIIFTKENEDFIANIDIDQYNDKLKKIMEYDICNNKLVDYKKEEYWSLTYKIRGYDIKFYHNYVKYPNMGKSNNSFLTYYILNILQQKCSMDESNMIDIDGILESFNCDEKEELENYQGIKFLIYVINKYNLFNESHYRYSDVDDIFNIIYKKYNKIKKILSKINNIILIEYNFVEIPDFKYKNIKLPNFKYEQYKIDKTNILNIYNTENNIKYCTIIFLDEITSPNITELSIHSDEGYYDSGVNVYEDGIVMLCKQNASDCMYYAIAIEKENIVVPDVLILKKNIYE</sequence>
<protein>
    <submittedName>
        <fullName evidence="1">Uncharacterized protein</fullName>
    </submittedName>
</protein>
<evidence type="ECO:0000313" key="2">
    <source>
        <dbReference type="Proteomes" id="UP000792671"/>
    </source>
</evidence>
<dbReference type="OrthoDB" id="39923at10239"/>
<dbReference type="GeneID" id="15613637"/>
<dbReference type="KEGG" id="vg:15613637"/>
<reference evidence="1 2" key="1">
    <citation type="journal article" date="2013" name="J. Virol.">
        <title>New Insights into the Evolution of Entomopoxvirinae from the Complete Genome Sequences of Four Entomopoxviruses Infecting Adoxophyes honmai, Choristoneura biennis, Choristoneura rosaceana, and Mythimna separata.</title>
        <authorList>
            <person name="Theze J."/>
            <person name="Takatsuka J."/>
            <person name="Li Z."/>
            <person name="Gallais J."/>
            <person name="Doucet D."/>
            <person name="Arif B."/>
            <person name="Nakai M."/>
            <person name="Herniou E.A."/>
        </authorList>
    </citation>
    <scope>NUCLEOTIDE SEQUENCE [LARGE SCALE GENOMIC DNA]</scope>
</reference>
<evidence type="ECO:0000313" key="1">
    <source>
        <dbReference type="EMBL" id="CCU56213.1"/>
    </source>
</evidence>
<gene>
    <name evidence="1" type="ORF">MYSEV_015</name>
</gene>